<keyword evidence="3" id="KW-1185">Reference proteome</keyword>
<dbReference type="SUPFAM" id="SSF53448">
    <property type="entry name" value="Nucleotide-diphospho-sugar transferases"/>
    <property type="match status" value="1"/>
</dbReference>
<dbReference type="PANTHER" id="PTHR22916:SF3">
    <property type="entry name" value="UDP-GLCNAC:BETAGAL BETA-1,3-N-ACETYLGLUCOSAMINYLTRANSFERASE-LIKE PROTEIN 1"/>
    <property type="match status" value="1"/>
</dbReference>
<comment type="caution">
    <text evidence="2">The sequence shown here is derived from an EMBL/GenBank/DDBJ whole genome shotgun (WGS) entry which is preliminary data.</text>
</comment>
<evidence type="ECO:0000313" key="2">
    <source>
        <dbReference type="EMBL" id="ELR71672.1"/>
    </source>
</evidence>
<sequence length="318" mass="37381">MKEEKYEHPLVTVVIATYNRADTLDYAIQSCMWQTFKNFEVWIVGDRCTDHTEQVVSKYLDDPRVNWYNLPKNSGYQSKPNNEGIKRAKGKYIAYLNHDDIWLPNHLEDNIRHIEATSADFVFSIMQWVYSFTYSQADIPLLPDLPRPPEATAVVHKKSVVDTIGYWKDIHETYAYPRTEFFRDAQKAKMTFEIVPSLTSLKFLWDEKNYHDVGPQPIYMERLRKEPDYVNKEMSQMLIRAYQELGRVPSFKRFKLQVSDMLRATLFKRNIDPARLKFWMGKGGQIRVWRKRHGLKETVANTEVSEPATAENPQTVKG</sequence>
<protein>
    <submittedName>
        <fullName evidence="2">Glycosyl transferase</fullName>
    </submittedName>
</protein>
<dbReference type="Pfam" id="PF00535">
    <property type="entry name" value="Glycos_transf_2"/>
    <property type="match status" value="1"/>
</dbReference>
<name>L8JWU0_9BACT</name>
<dbReference type="STRING" id="1237149.C900_02408"/>
<dbReference type="PANTHER" id="PTHR22916">
    <property type="entry name" value="GLYCOSYLTRANSFERASE"/>
    <property type="match status" value="1"/>
</dbReference>
<dbReference type="OrthoDB" id="597270at2"/>
<dbReference type="Gene3D" id="3.90.550.10">
    <property type="entry name" value="Spore Coat Polysaccharide Biosynthesis Protein SpsA, Chain A"/>
    <property type="match status" value="1"/>
</dbReference>
<dbReference type="RefSeq" id="WP_009579816.1">
    <property type="nucleotide sequence ID" value="NZ_AMZN01000034.1"/>
</dbReference>
<dbReference type="eggNOG" id="COG0463">
    <property type="taxonomic scope" value="Bacteria"/>
</dbReference>
<reference evidence="2 3" key="1">
    <citation type="submission" date="2012-12" db="EMBL/GenBank/DDBJ databases">
        <title>Genome assembly of Fulvivirga imtechensis AK7.</title>
        <authorList>
            <person name="Nupur N."/>
            <person name="Khatri I."/>
            <person name="Kumar R."/>
            <person name="Subramanian S."/>
            <person name="Pinnaka A."/>
        </authorList>
    </citation>
    <scope>NUCLEOTIDE SEQUENCE [LARGE SCALE GENOMIC DNA]</scope>
    <source>
        <strain evidence="2 3">AK7</strain>
    </source>
</reference>
<evidence type="ECO:0000259" key="1">
    <source>
        <dbReference type="Pfam" id="PF00535"/>
    </source>
</evidence>
<dbReference type="InterPro" id="IPR029044">
    <property type="entry name" value="Nucleotide-diphossugar_trans"/>
</dbReference>
<keyword evidence="2" id="KW-0808">Transferase</keyword>
<dbReference type="CDD" id="cd00761">
    <property type="entry name" value="Glyco_tranf_GTA_type"/>
    <property type="match status" value="1"/>
</dbReference>
<dbReference type="GO" id="GO:0016758">
    <property type="term" value="F:hexosyltransferase activity"/>
    <property type="evidence" value="ECO:0007669"/>
    <property type="project" value="UniProtKB-ARBA"/>
</dbReference>
<evidence type="ECO:0000313" key="3">
    <source>
        <dbReference type="Proteomes" id="UP000011135"/>
    </source>
</evidence>
<dbReference type="EMBL" id="AMZN01000034">
    <property type="protein sequence ID" value="ELR71672.1"/>
    <property type="molecule type" value="Genomic_DNA"/>
</dbReference>
<accession>L8JWU0</accession>
<gene>
    <name evidence="2" type="ORF">C900_02408</name>
</gene>
<organism evidence="2 3">
    <name type="scientific">Fulvivirga imtechensis AK7</name>
    <dbReference type="NCBI Taxonomy" id="1237149"/>
    <lineage>
        <taxon>Bacteria</taxon>
        <taxon>Pseudomonadati</taxon>
        <taxon>Bacteroidota</taxon>
        <taxon>Cytophagia</taxon>
        <taxon>Cytophagales</taxon>
        <taxon>Fulvivirgaceae</taxon>
        <taxon>Fulvivirga</taxon>
    </lineage>
</organism>
<proteinExistence type="predicted"/>
<dbReference type="InterPro" id="IPR001173">
    <property type="entry name" value="Glyco_trans_2-like"/>
</dbReference>
<feature type="domain" description="Glycosyltransferase 2-like" evidence="1">
    <location>
        <begin position="12"/>
        <end position="126"/>
    </location>
</feature>
<dbReference type="AlphaFoldDB" id="L8JWU0"/>
<dbReference type="Proteomes" id="UP000011135">
    <property type="component" value="Unassembled WGS sequence"/>
</dbReference>